<gene>
    <name evidence="3" type="ORF">GLOTRDRAFT_30008</name>
</gene>
<dbReference type="EMBL" id="KB469296">
    <property type="protein sequence ID" value="EPQ60973.1"/>
    <property type="molecule type" value="Genomic_DNA"/>
</dbReference>
<dbReference type="Proteomes" id="UP000030669">
    <property type="component" value="Unassembled WGS sequence"/>
</dbReference>
<reference evidence="3 4" key="1">
    <citation type="journal article" date="2012" name="Science">
        <title>The Paleozoic origin of enzymatic lignin decomposition reconstructed from 31 fungal genomes.</title>
        <authorList>
            <person name="Floudas D."/>
            <person name="Binder M."/>
            <person name="Riley R."/>
            <person name="Barry K."/>
            <person name="Blanchette R.A."/>
            <person name="Henrissat B."/>
            <person name="Martinez A.T."/>
            <person name="Otillar R."/>
            <person name="Spatafora J.W."/>
            <person name="Yadav J.S."/>
            <person name="Aerts A."/>
            <person name="Benoit I."/>
            <person name="Boyd A."/>
            <person name="Carlson A."/>
            <person name="Copeland A."/>
            <person name="Coutinho P.M."/>
            <person name="de Vries R.P."/>
            <person name="Ferreira P."/>
            <person name="Findley K."/>
            <person name="Foster B."/>
            <person name="Gaskell J."/>
            <person name="Glotzer D."/>
            <person name="Gorecki P."/>
            <person name="Heitman J."/>
            <person name="Hesse C."/>
            <person name="Hori C."/>
            <person name="Igarashi K."/>
            <person name="Jurgens J.A."/>
            <person name="Kallen N."/>
            <person name="Kersten P."/>
            <person name="Kohler A."/>
            <person name="Kuees U."/>
            <person name="Kumar T.K.A."/>
            <person name="Kuo A."/>
            <person name="LaButti K."/>
            <person name="Larrondo L.F."/>
            <person name="Lindquist E."/>
            <person name="Ling A."/>
            <person name="Lombard V."/>
            <person name="Lucas S."/>
            <person name="Lundell T."/>
            <person name="Martin R."/>
            <person name="McLaughlin D.J."/>
            <person name="Morgenstern I."/>
            <person name="Morin E."/>
            <person name="Murat C."/>
            <person name="Nagy L.G."/>
            <person name="Nolan M."/>
            <person name="Ohm R.A."/>
            <person name="Patyshakuliyeva A."/>
            <person name="Rokas A."/>
            <person name="Ruiz-Duenas F.J."/>
            <person name="Sabat G."/>
            <person name="Salamov A."/>
            <person name="Samejima M."/>
            <person name="Schmutz J."/>
            <person name="Slot J.C."/>
            <person name="St John F."/>
            <person name="Stenlid J."/>
            <person name="Sun H."/>
            <person name="Sun S."/>
            <person name="Syed K."/>
            <person name="Tsang A."/>
            <person name="Wiebenga A."/>
            <person name="Young D."/>
            <person name="Pisabarro A."/>
            <person name="Eastwood D.C."/>
            <person name="Martin F."/>
            <person name="Cullen D."/>
            <person name="Grigoriev I.V."/>
            <person name="Hibbett D.S."/>
        </authorList>
    </citation>
    <scope>NUCLEOTIDE SEQUENCE [LARGE SCALE GENOMIC DNA]</scope>
    <source>
        <strain evidence="3 4">ATCC 11539</strain>
    </source>
</reference>
<keyword evidence="4" id="KW-1185">Reference proteome</keyword>
<proteinExistence type="predicted"/>
<dbReference type="HOGENOM" id="CLU_1820384_0_0_1"/>
<dbReference type="RefSeq" id="XP_007860164.1">
    <property type="nucleotide sequence ID" value="XM_007861973.1"/>
</dbReference>
<dbReference type="GeneID" id="19305302"/>
<dbReference type="KEGG" id="gtr:GLOTRDRAFT_30008"/>
<dbReference type="InterPro" id="IPR001841">
    <property type="entry name" value="Znf_RING"/>
</dbReference>
<dbReference type="AlphaFoldDB" id="S7QN77"/>
<keyword evidence="1" id="KW-0863">Zinc-finger</keyword>
<evidence type="ECO:0000313" key="3">
    <source>
        <dbReference type="EMBL" id="EPQ60973.1"/>
    </source>
</evidence>
<dbReference type="eggNOG" id="ENOG502SC5Q">
    <property type="taxonomic scope" value="Eukaryota"/>
</dbReference>
<dbReference type="Gene3D" id="3.30.40.10">
    <property type="entry name" value="Zinc/RING finger domain, C3HC4 (zinc finger)"/>
    <property type="match status" value="1"/>
</dbReference>
<dbReference type="PROSITE" id="PS50089">
    <property type="entry name" value="ZF_RING_2"/>
    <property type="match status" value="1"/>
</dbReference>
<evidence type="ECO:0000259" key="2">
    <source>
        <dbReference type="PROSITE" id="PS50089"/>
    </source>
</evidence>
<organism evidence="3 4">
    <name type="scientific">Gloeophyllum trabeum (strain ATCC 11539 / FP-39264 / Madison 617)</name>
    <name type="common">Brown rot fungus</name>
    <dbReference type="NCBI Taxonomy" id="670483"/>
    <lineage>
        <taxon>Eukaryota</taxon>
        <taxon>Fungi</taxon>
        <taxon>Dikarya</taxon>
        <taxon>Basidiomycota</taxon>
        <taxon>Agaricomycotina</taxon>
        <taxon>Agaricomycetes</taxon>
        <taxon>Gloeophyllales</taxon>
        <taxon>Gloeophyllaceae</taxon>
        <taxon>Gloeophyllum</taxon>
    </lineage>
</organism>
<dbReference type="GO" id="GO:0008270">
    <property type="term" value="F:zinc ion binding"/>
    <property type="evidence" value="ECO:0007669"/>
    <property type="project" value="UniProtKB-KW"/>
</dbReference>
<dbReference type="STRING" id="670483.S7QN77"/>
<name>S7QN77_GLOTA</name>
<evidence type="ECO:0000256" key="1">
    <source>
        <dbReference type="PROSITE-ProRule" id="PRU00175"/>
    </source>
</evidence>
<evidence type="ECO:0000313" key="4">
    <source>
        <dbReference type="Proteomes" id="UP000030669"/>
    </source>
</evidence>
<dbReference type="InterPro" id="IPR013083">
    <property type="entry name" value="Znf_RING/FYVE/PHD"/>
</dbReference>
<keyword evidence="1" id="KW-0862">Zinc</keyword>
<accession>S7QN77</accession>
<feature type="domain" description="RING-type" evidence="2">
    <location>
        <begin position="1"/>
        <end position="40"/>
    </location>
</feature>
<dbReference type="SUPFAM" id="SSF57850">
    <property type="entry name" value="RING/U-box"/>
    <property type="match status" value="1"/>
</dbReference>
<dbReference type="OMA" id="GYEWISK"/>
<sequence>CCDLFAAAHVGNPCGHCFCGECGWAWISKNRRHPTCAVCRAALSGDMPMIPNFTLDSMVEKHINALVVSGDTDWLAGGSKYRDWHERKEYVPLIAVSMLPPIIADPQEMETRRREKSGEAENHVFHQTIHAACAVHWSGRWG</sequence>
<keyword evidence="1" id="KW-0479">Metal-binding</keyword>
<protein>
    <recommendedName>
        <fullName evidence="2">RING-type domain-containing protein</fullName>
    </recommendedName>
</protein>
<feature type="non-terminal residue" evidence="3">
    <location>
        <position position="1"/>
    </location>
</feature>
<dbReference type="OrthoDB" id="6105938at2759"/>